<protein>
    <recommendedName>
        <fullName evidence="8">Hcy-binding domain-containing protein</fullName>
    </recommendedName>
</protein>
<dbReference type="EnsemblMetazoa" id="XM_030999283">
    <property type="protein sequence ID" value="XP_030855143"/>
    <property type="gene ID" value="LOC105438577"/>
</dbReference>
<evidence type="ECO:0000256" key="5">
    <source>
        <dbReference type="ARBA" id="ARBA00022833"/>
    </source>
</evidence>
<dbReference type="PANTHER" id="PTHR46120">
    <property type="entry name" value="BETAINE--HOMOCYSTEINE S-METHYLTRANSFERASE 1"/>
    <property type="match status" value="1"/>
</dbReference>
<name>A0A7M7PSL8_STRPU</name>
<dbReference type="InterPro" id="IPR036589">
    <property type="entry name" value="HCY_dom_sf"/>
</dbReference>
<feature type="domain" description="Hcy-binding" evidence="8">
    <location>
        <begin position="3"/>
        <end position="310"/>
    </location>
</feature>
<dbReference type="RefSeq" id="XP_030855141.1">
    <property type="nucleotide sequence ID" value="XM_030999281.1"/>
</dbReference>
<dbReference type="Pfam" id="PF02574">
    <property type="entry name" value="S-methyl_trans"/>
    <property type="match status" value="1"/>
</dbReference>
<dbReference type="GO" id="GO:0009086">
    <property type="term" value="P:methionine biosynthetic process"/>
    <property type="evidence" value="ECO:0000318"/>
    <property type="project" value="GO_Central"/>
</dbReference>
<accession>A0A7M7PSL8</accession>
<dbReference type="OrthoDB" id="261426at2759"/>
<dbReference type="OMA" id="NCLYDFD"/>
<feature type="binding site" evidence="6 7">
    <location>
        <position position="210"/>
    </location>
    <ligand>
        <name>Zn(2+)</name>
        <dbReference type="ChEBI" id="CHEBI:29105"/>
    </ligand>
</feature>
<evidence type="ECO:0000313" key="9">
    <source>
        <dbReference type="EnsemblMetazoa" id="XP_030855142"/>
    </source>
</evidence>
<dbReference type="EnsemblMetazoa" id="XM_030999282">
    <property type="protein sequence ID" value="XP_030855142"/>
    <property type="gene ID" value="LOC105438577"/>
</dbReference>
<dbReference type="GO" id="GO:0047150">
    <property type="term" value="F:betaine-homocysteine S-methyltransferase activity"/>
    <property type="evidence" value="ECO:0000318"/>
    <property type="project" value="GO_Central"/>
</dbReference>
<organism evidence="9 10">
    <name type="scientific">Strongylocentrotus purpuratus</name>
    <name type="common">Purple sea urchin</name>
    <dbReference type="NCBI Taxonomy" id="7668"/>
    <lineage>
        <taxon>Eukaryota</taxon>
        <taxon>Metazoa</taxon>
        <taxon>Echinodermata</taxon>
        <taxon>Eleutherozoa</taxon>
        <taxon>Echinozoa</taxon>
        <taxon>Echinoidea</taxon>
        <taxon>Euechinoidea</taxon>
        <taxon>Echinacea</taxon>
        <taxon>Camarodonta</taxon>
        <taxon>Echinidea</taxon>
        <taxon>Strongylocentrotidae</taxon>
        <taxon>Strongylocentrotus</taxon>
    </lineage>
</organism>
<dbReference type="KEGG" id="spu:105438577"/>
<proteinExistence type="predicted"/>
<comment type="cofactor">
    <cofactor evidence="6">
        <name>Zn(2+)</name>
        <dbReference type="ChEBI" id="CHEBI:29105"/>
    </cofactor>
    <text evidence="6">Binds 1 zinc ion per subunit.</text>
</comment>
<dbReference type="PROSITE" id="PS50970">
    <property type="entry name" value="HCY"/>
    <property type="match status" value="1"/>
</dbReference>
<keyword evidence="4 6" id="KW-0479">Metal-binding</keyword>
<keyword evidence="3 7" id="KW-0808">Transferase</keyword>
<dbReference type="Proteomes" id="UP000007110">
    <property type="component" value="Unassembled WGS sequence"/>
</dbReference>
<dbReference type="GO" id="GO:0032259">
    <property type="term" value="P:methylation"/>
    <property type="evidence" value="ECO:0007669"/>
    <property type="project" value="UniProtKB-KW"/>
</dbReference>
<dbReference type="FunFam" id="3.20.20.330:FF:000003">
    <property type="entry name" value="Betaine--homocysteine S-methyltransferase 1"/>
    <property type="match status" value="1"/>
</dbReference>
<dbReference type="InterPro" id="IPR051524">
    <property type="entry name" value="BHMT"/>
</dbReference>
<dbReference type="SUPFAM" id="SSF82282">
    <property type="entry name" value="Homocysteine S-methyltransferase"/>
    <property type="match status" value="1"/>
</dbReference>
<dbReference type="InterPro" id="IPR003726">
    <property type="entry name" value="HCY_dom"/>
</dbReference>
<feature type="binding site" evidence="6 7">
    <location>
        <position position="295"/>
    </location>
    <ligand>
        <name>Zn(2+)</name>
        <dbReference type="ChEBI" id="CHEBI:29105"/>
    </ligand>
</feature>
<evidence type="ECO:0000256" key="6">
    <source>
        <dbReference type="PIRSR" id="PIRSR037505-2"/>
    </source>
</evidence>
<keyword evidence="2 7" id="KW-0489">Methyltransferase</keyword>
<keyword evidence="5 6" id="KW-0862">Zinc</keyword>
<dbReference type="Gene3D" id="3.20.20.330">
    <property type="entry name" value="Homocysteine-binding-like domain"/>
    <property type="match status" value="1"/>
</dbReference>
<dbReference type="InterPro" id="IPR017226">
    <property type="entry name" value="BHMT-like"/>
</dbReference>
<dbReference type="PIRSF" id="PIRSF037505">
    <property type="entry name" value="Betaine_HMT"/>
    <property type="match status" value="1"/>
</dbReference>
<reference evidence="10" key="1">
    <citation type="submission" date="2015-02" db="EMBL/GenBank/DDBJ databases">
        <title>Genome sequencing for Strongylocentrotus purpuratus.</title>
        <authorList>
            <person name="Murali S."/>
            <person name="Liu Y."/>
            <person name="Vee V."/>
            <person name="English A."/>
            <person name="Wang M."/>
            <person name="Skinner E."/>
            <person name="Han Y."/>
            <person name="Muzny D.M."/>
            <person name="Worley K.C."/>
            <person name="Gibbs R.A."/>
        </authorList>
    </citation>
    <scope>NUCLEOTIDE SEQUENCE</scope>
</reference>
<dbReference type="GO" id="GO:0008270">
    <property type="term" value="F:zinc ion binding"/>
    <property type="evidence" value="ECO:0007669"/>
    <property type="project" value="InterPro"/>
</dbReference>
<dbReference type="AlphaFoldDB" id="A0A7M7PSL8"/>
<dbReference type="UniPathway" id="UPA00051">
    <property type="reaction ID" value="UER00083"/>
</dbReference>
<evidence type="ECO:0000313" key="10">
    <source>
        <dbReference type="Proteomes" id="UP000007110"/>
    </source>
</evidence>
<reference evidence="9" key="2">
    <citation type="submission" date="2021-01" db="UniProtKB">
        <authorList>
            <consortium name="EnsemblMetazoa"/>
        </authorList>
    </citation>
    <scope>IDENTIFICATION</scope>
</reference>
<dbReference type="RefSeq" id="XP_030855143.1">
    <property type="nucleotide sequence ID" value="XM_030999283.1"/>
</dbReference>
<dbReference type="RefSeq" id="XP_030855142.1">
    <property type="nucleotide sequence ID" value="XM_030999282.1"/>
</dbReference>
<dbReference type="EnsemblMetazoa" id="XM_030999281">
    <property type="protein sequence ID" value="XP_030855141"/>
    <property type="gene ID" value="LOC105438577"/>
</dbReference>
<evidence type="ECO:0000256" key="7">
    <source>
        <dbReference type="PROSITE-ProRule" id="PRU00333"/>
    </source>
</evidence>
<evidence type="ECO:0000256" key="4">
    <source>
        <dbReference type="ARBA" id="ARBA00022723"/>
    </source>
</evidence>
<dbReference type="PANTHER" id="PTHR46120:SF4">
    <property type="entry name" value="HCY-BINDING DOMAIN-CONTAINING PROTEIN"/>
    <property type="match status" value="1"/>
</dbReference>
<evidence type="ECO:0000256" key="3">
    <source>
        <dbReference type="ARBA" id="ARBA00022679"/>
    </source>
</evidence>
<sequence>MSKKGLLERLEEGPVVGDGSFVITLERRGYVMAGNWTPEACIEYPDAVKQLHREYLRAGSDVMQTFTFYASENSMSVKADSNLNNCNWKTLNQVASDLAREVADEGGALVAGSLSPITAYKEGTEGKEFIQNEFKKQCDIFVEKKVDFLLGEFFGEVEEAEWAIEVMAKTGMPVACTTRMGIMGDESGVKPGEAAVRMAKAGANLVGVNCCYDPDTTLLTIEMMKDALNEAGMKNTYLMVQPVGYHAQEIANDPKGYFALPEFPFAMEPRALTRIDVHKFARRAYELGVRYIGGCCGFEPYHIRAIAEELSPERNRRPPGKDKHEGYASLKRSAFQSQRERANPQYWNSLIPATGRTNIHKLAEGKSV</sequence>
<evidence type="ECO:0000256" key="1">
    <source>
        <dbReference type="ARBA" id="ARBA00005137"/>
    </source>
</evidence>
<evidence type="ECO:0000259" key="8">
    <source>
        <dbReference type="PROSITE" id="PS50970"/>
    </source>
</evidence>
<feature type="binding site" evidence="6 7">
    <location>
        <position position="296"/>
    </location>
    <ligand>
        <name>Zn(2+)</name>
        <dbReference type="ChEBI" id="CHEBI:29105"/>
    </ligand>
</feature>
<dbReference type="InParanoid" id="A0A7M7PSL8"/>
<keyword evidence="10" id="KW-1185">Reference proteome</keyword>
<dbReference type="GeneID" id="105438577"/>
<evidence type="ECO:0000256" key="2">
    <source>
        <dbReference type="ARBA" id="ARBA00022603"/>
    </source>
</evidence>
<comment type="pathway">
    <text evidence="1">Amino-acid biosynthesis; L-methionine biosynthesis via de novo pathway; L-methionine from L-homocysteine (BhmT route): step 1/1.</text>
</comment>